<feature type="transmembrane region" description="Helical" evidence="2">
    <location>
        <begin position="468"/>
        <end position="490"/>
    </location>
</feature>
<dbReference type="EMBL" id="CAMXCT010000141">
    <property type="protein sequence ID" value="CAI3974540.1"/>
    <property type="molecule type" value="Genomic_DNA"/>
</dbReference>
<reference evidence="5 6" key="2">
    <citation type="submission" date="2024-05" db="EMBL/GenBank/DDBJ databases">
        <authorList>
            <person name="Chen Y."/>
            <person name="Shah S."/>
            <person name="Dougan E. K."/>
            <person name="Thang M."/>
            <person name="Chan C."/>
        </authorList>
    </citation>
    <scope>NUCLEOTIDE SEQUENCE [LARGE SCALE GENOMIC DNA]</scope>
</reference>
<feature type="transmembrane region" description="Helical" evidence="2">
    <location>
        <begin position="597"/>
        <end position="618"/>
    </location>
</feature>
<dbReference type="OrthoDB" id="429851at2759"/>
<evidence type="ECO:0000313" key="4">
    <source>
        <dbReference type="EMBL" id="CAI3974540.1"/>
    </source>
</evidence>
<dbReference type="EMBL" id="CAMXCT030000141">
    <property type="protein sequence ID" value="CAL4761852.1"/>
    <property type="molecule type" value="Genomic_DNA"/>
</dbReference>
<reference evidence="4" key="1">
    <citation type="submission" date="2022-10" db="EMBL/GenBank/DDBJ databases">
        <authorList>
            <person name="Chen Y."/>
            <person name="Dougan E. K."/>
            <person name="Chan C."/>
            <person name="Rhodes N."/>
            <person name="Thang M."/>
        </authorList>
    </citation>
    <scope>NUCLEOTIDE SEQUENCE</scope>
</reference>
<feature type="transmembrane region" description="Helical" evidence="2">
    <location>
        <begin position="502"/>
        <end position="527"/>
    </location>
</feature>
<keyword evidence="2" id="KW-0812">Transmembrane</keyword>
<evidence type="ECO:0000313" key="6">
    <source>
        <dbReference type="Proteomes" id="UP001152797"/>
    </source>
</evidence>
<dbReference type="SUPFAM" id="SSF82866">
    <property type="entry name" value="Multidrug efflux transporter AcrB transmembrane domain"/>
    <property type="match status" value="2"/>
</dbReference>
<feature type="transmembrane region" description="Helical" evidence="2">
    <location>
        <begin position="1235"/>
        <end position="1257"/>
    </location>
</feature>
<dbReference type="InterPro" id="IPR003392">
    <property type="entry name" value="PTHD_SSD"/>
</dbReference>
<organism evidence="4">
    <name type="scientific">Cladocopium goreaui</name>
    <dbReference type="NCBI Taxonomy" id="2562237"/>
    <lineage>
        <taxon>Eukaryota</taxon>
        <taxon>Sar</taxon>
        <taxon>Alveolata</taxon>
        <taxon>Dinophyceae</taxon>
        <taxon>Suessiales</taxon>
        <taxon>Symbiodiniaceae</taxon>
        <taxon>Cladocopium</taxon>
    </lineage>
</organism>
<dbReference type="InterPro" id="IPR000731">
    <property type="entry name" value="SSD"/>
</dbReference>
<protein>
    <submittedName>
        <fullName evidence="5">SSD domain-containing protein</fullName>
    </submittedName>
</protein>
<feature type="transmembrane region" description="Helical" evidence="2">
    <location>
        <begin position="1145"/>
        <end position="1165"/>
    </location>
</feature>
<keyword evidence="2" id="KW-0472">Membrane</keyword>
<feature type="region of interest" description="Disordered" evidence="1">
    <location>
        <begin position="1311"/>
        <end position="1366"/>
    </location>
</feature>
<dbReference type="Proteomes" id="UP001152797">
    <property type="component" value="Unassembled WGS sequence"/>
</dbReference>
<feature type="transmembrane region" description="Helical" evidence="2">
    <location>
        <begin position="64"/>
        <end position="86"/>
    </location>
</feature>
<gene>
    <name evidence="4" type="ORF">C1SCF055_LOCUS2932</name>
</gene>
<evidence type="ECO:0000256" key="1">
    <source>
        <dbReference type="SAM" id="MobiDB-lite"/>
    </source>
</evidence>
<dbReference type="PROSITE" id="PS50156">
    <property type="entry name" value="SSD"/>
    <property type="match status" value="1"/>
</dbReference>
<dbReference type="GO" id="GO:0005737">
    <property type="term" value="C:cytoplasm"/>
    <property type="evidence" value="ECO:0007669"/>
    <property type="project" value="TreeGrafter"/>
</dbReference>
<dbReference type="GO" id="GO:0016020">
    <property type="term" value="C:membrane"/>
    <property type="evidence" value="ECO:0007669"/>
    <property type="project" value="InterPro"/>
</dbReference>
<keyword evidence="6" id="KW-1185">Reference proteome</keyword>
<proteinExistence type="predicted"/>
<accession>A0A9P1FH78</accession>
<dbReference type="EMBL" id="CAMXCT020000141">
    <property type="protein sequence ID" value="CAL1127915.1"/>
    <property type="molecule type" value="Genomic_DNA"/>
</dbReference>
<feature type="domain" description="SSD" evidence="3">
    <location>
        <begin position="370"/>
        <end position="527"/>
    </location>
</feature>
<feature type="transmembrane region" description="Helical" evidence="2">
    <location>
        <begin position="399"/>
        <end position="420"/>
    </location>
</feature>
<evidence type="ECO:0000313" key="5">
    <source>
        <dbReference type="EMBL" id="CAL4761852.1"/>
    </source>
</evidence>
<feature type="transmembrane region" description="Helical" evidence="2">
    <location>
        <begin position="368"/>
        <end position="387"/>
    </location>
</feature>
<feature type="compositionally biased region" description="Pro residues" evidence="1">
    <location>
        <begin position="1327"/>
        <end position="1336"/>
    </location>
</feature>
<feature type="transmembrane region" description="Helical" evidence="2">
    <location>
        <begin position="1263"/>
        <end position="1287"/>
    </location>
</feature>
<dbReference type="Gene3D" id="1.20.1640.10">
    <property type="entry name" value="Multidrug efflux transporter AcrB transmembrane domain"/>
    <property type="match status" value="2"/>
</dbReference>
<sequence>MEKSASSDLRGGRGNVAPVGQARHFGQDEEENEDEEQLSVSKALLDCLKGCPAGYLNRVAKCPLCIFLLMQVFVGILCGAMFNGWAVNTDFEDFLQASTETSVQYDAVQQAWAVPEARRLQEITWSWRHTGVTVAYYKESGNVLEEENLLAIRNFEHWLQASAAWQEACGLAVTSQDAALTTATQQYSCSPGESLVNYVWPTFDNGNGTGLDGISVGSGEKQQLYLDGAGLRRFPVEAVIASFRDVPMKHDRLQRFFPKDFVSPEGGENAQSNTLRSFFLFSQSVGTDGYFSSNAAALAAREKFFGGDLHGLLNTHQKDLQELGIRVFYTSAQLDEADIFSALFSDVLLSLIGLAVIFLLVCVHTGSLCLACAGSLLVLECMPLGYVFYRQFSGLPKMSIVNCVATFVIIGIGSDMIFVLTDAWRQSAFILPHSQEEVRKDGEEEEELDRFERAMRSYERNLEKRLAWVYRNAGVSCLTTGLCGASSFLVNLMSVLMPLREFGLFMGLCCIFAVLGEIVMYPMALVARERWKFKKVLAQQERELEGNSAMTGVVVPAQAHVVPIEAADNRADKSKTRSILVRFFAGFWPEFIMNYKLWVIAGFVVLALASVVGVPLGLKVDGSTPVIFPSSHNQVLGEEILKGFEVVDPLAATAALEQAYICDAAASPLAMNNDMIVGCGTFVSLNYCSNSFEGTMRSQCSTACGFRSYCLASWCPVDAAPNVSKPEPGRCDCYQNNSAEVFEAPNSSSIVRFETLVVGFQQENWTALEPYLRQIFTQMIGTTSSGMERFYSYKGRLADGDAWSTTVSVIGASRRPPIVQQHWRSGTLATWRSFQAPVFSVKMVPTGSTVADDTLPETVVSQQCFCDGIQPCNTWAAQMQTVSHSLETLSGSGTTRRLDRGKGVPIEAAGSDLDLPNVLGQDMGLAPVPRRLQVAVPSTRVEVVWGLEVRQLGPFDLFVQSETDQLWSLDSSFDPADPWVQRSIMQVPESAPEDLRVISTSTFIQAFEQWLVGQGLEFPARHFHSSAKSFLEASGNAFPVSVLRDENDIVKALKLEFRIALTSANDLSTTIAVKTAWENYIQQQNDLSGLGANKAFQVSSLWVNVEAQDGIIRSTVTTITSAIFIGYLAAVIFTQDLVLSLFPMLSVGLTVLCLLFMMVGVLQWPFGPVDVISLIVFLGYMFTFNLHVAQYYNHAEVALDLDEDGTIDPADEAERKQEERYCRVNHALASVGQSLIFSAGTTTASAIFLLCCVLQFFVKFGAVILSVTVLSILHSLIFLPALLLICGPTSKSCMCLKKVCRKLRQKVAPAEAVEPEPAQGETEECMSPPPLPPPAVRPDAEPVGGTEPASPLNSYIRQMDSHEEEV</sequence>
<feature type="region of interest" description="Disordered" evidence="1">
    <location>
        <begin position="1"/>
        <end position="33"/>
    </location>
</feature>
<feature type="transmembrane region" description="Helical" evidence="2">
    <location>
        <begin position="339"/>
        <end position="361"/>
    </location>
</feature>
<name>A0A9P1FH78_9DINO</name>
<dbReference type="PANTHER" id="PTHR46687:SF1">
    <property type="entry name" value="PROTEIN DISPATCHED HOMOLOG 3"/>
    <property type="match status" value="1"/>
</dbReference>
<feature type="transmembrane region" description="Helical" evidence="2">
    <location>
        <begin position="1171"/>
        <end position="1189"/>
    </location>
</feature>
<evidence type="ECO:0000256" key="2">
    <source>
        <dbReference type="SAM" id="Phobius"/>
    </source>
</evidence>
<dbReference type="InterPro" id="IPR042480">
    <property type="entry name" value="DISP3"/>
</dbReference>
<evidence type="ECO:0000259" key="3">
    <source>
        <dbReference type="PROSITE" id="PS50156"/>
    </source>
</evidence>
<dbReference type="PANTHER" id="PTHR46687">
    <property type="entry name" value="PROTEIN DISPATCHED HOMOLOG 3"/>
    <property type="match status" value="1"/>
</dbReference>
<keyword evidence="2" id="KW-1133">Transmembrane helix</keyword>
<comment type="caution">
    <text evidence="4">The sequence shown here is derived from an EMBL/GenBank/DDBJ whole genome shotgun (WGS) entry which is preliminary data.</text>
</comment>
<feature type="transmembrane region" description="Helical" evidence="2">
    <location>
        <begin position="1111"/>
        <end position="1133"/>
    </location>
</feature>
<dbReference type="Pfam" id="PF02460">
    <property type="entry name" value="Patched"/>
    <property type="match status" value="1"/>
</dbReference>